<keyword evidence="4" id="KW-0274">FAD</keyword>
<keyword evidence="5" id="KW-0560">Oxidoreductase</keyword>
<dbReference type="SUPFAM" id="SSF51905">
    <property type="entry name" value="FAD/NAD(P)-binding domain"/>
    <property type="match status" value="1"/>
</dbReference>
<dbReference type="InterPro" id="IPR038220">
    <property type="entry name" value="PHOX_C_sf"/>
</dbReference>
<comment type="pathway">
    <text evidence="1">Secondary metabolite biosynthesis.</text>
</comment>
<evidence type="ECO:0000256" key="3">
    <source>
        <dbReference type="ARBA" id="ARBA00022630"/>
    </source>
</evidence>
<dbReference type="EMBL" id="JAWHQM010000031">
    <property type="protein sequence ID" value="KAK5633247.1"/>
    <property type="molecule type" value="Genomic_DNA"/>
</dbReference>
<feature type="domain" description="Phenol hydroxylase-like C-terminal dimerisation" evidence="7">
    <location>
        <begin position="433"/>
        <end position="649"/>
    </location>
</feature>
<dbReference type="Gene3D" id="3.40.30.20">
    <property type="match status" value="1"/>
</dbReference>
<dbReference type="InterPro" id="IPR002938">
    <property type="entry name" value="FAD-bd"/>
</dbReference>
<reference evidence="8 9" key="1">
    <citation type="submission" date="2023-10" db="EMBL/GenBank/DDBJ databases">
        <title>Draft genome sequence of Xylaria bambusicola isolate GMP-LS, the root and basal stem rot pathogen of sugarcane in Indonesia.</title>
        <authorList>
            <person name="Selvaraj P."/>
            <person name="Muralishankar V."/>
            <person name="Muruganantham S."/>
            <person name="Sp S."/>
            <person name="Haryani S."/>
            <person name="Lau K.J.X."/>
            <person name="Naqvi N.I."/>
        </authorList>
    </citation>
    <scope>NUCLEOTIDE SEQUENCE [LARGE SCALE GENOMIC DNA]</scope>
    <source>
        <strain evidence="8">GMP-LS</strain>
    </source>
</reference>
<protein>
    <recommendedName>
        <fullName evidence="10">FAD-binding domain-containing protein</fullName>
    </recommendedName>
</protein>
<evidence type="ECO:0000256" key="4">
    <source>
        <dbReference type="ARBA" id="ARBA00022827"/>
    </source>
</evidence>
<dbReference type="Pfam" id="PF01494">
    <property type="entry name" value="FAD_binding_3"/>
    <property type="match status" value="1"/>
</dbReference>
<proteinExistence type="inferred from homology"/>
<dbReference type="InterPro" id="IPR036249">
    <property type="entry name" value="Thioredoxin-like_sf"/>
</dbReference>
<comment type="caution">
    <text evidence="8">The sequence shown here is derived from an EMBL/GenBank/DDBJ whole genome shotgun (WGS) entry which is preliminary data.</text>
</comment>
<feature type="domain" description="FAD-binding" evidence="6">
    <location>
        <begin position="47"/>
        <end position="401"/>
    </location>
</feature>
<evidence type="ECO:0000256" key="2">
    <source>
        <dbReference type="ARBA" id="ARBA00007801"/>
    </source>
</evidence>
<evidence type="ECO:0000313" key="8">
    <source>
        <dbReference type="EMBL" id="KAK5633247.1"/>
    </source>
</evidence>
<dbReference type="PANTHER" id="PTHR43004:SF4">
    <property type="entry name" value="FAD-BINDING DOMAIN-CONTAINING PROTEIN"/>
    <property type="match status" value="1"/>
</dbReference>
<dbReference type="Gene3D" id="3.50.50.60">
    <property type="entry name" value="FAD/NAD(P)-binding domain"/>
    <property type="match status" value="1"/>
</dbReference>
<dbReference type="InterPro" id="IPR012941">
    <property type="entry name" value="Phe_hydrox_C_dim_dom"/>
</dbReference>
<dbReference type="PANTHER" id="PTHR43004">
    <property type="entry name" value="TRK SYSTEM POTASSIUM UPTAKE PROTEIN"/>
    <property type="match status" value="1"/>
</dbReference>
<dbReference type="Proteomes" id="UP001305414">
    <property type="component" value="Unassembled WGS sequence"/>
</dbReference>
<dbReference type="InterPro" id="IPR050641">
    <property type="entry name" value="RIFMO-like"/>
</dbReference>
<evidence type="ECO:0000259" key="6">
    <source>
        <dbReference type="Pfam" id="PF01494"/>
    </source>
</evidence>
<sequence>MSIVIILTALPEHSVPRVDETIMAGIDHNSPSMIPQIIDEHRCSDNYDVAIVGAGPAGLTLAVVLARLGICTAVFDERSGQTNVGRADGIQPKTIETLQMLGLADKLLRDGVKVYDICMWRGSATSQIRRIGRQVHYPASIVDLLHPYILLCHQGTLESVLIRDLCASRISINRGHRFTGFDYGVGRNGSTLDISLRTTPEDVVKHVSADYLVGCDGARSIVRQHIPGTHATTKPQESYWGVLDGELDTDFPDIWSKTVVFSEEHGSVLIIPRERNLTRIYIEMKSSHTVKNVDQSFVMNQAQLILAPYRVQWRSVEWFGNYQVAQRVAARFSDSSLRAFIAGDASHTHSPKAAQGMNTSMHDSWNLGWKLNLGVRGLAKPSLLESYEVERMKVAHDLIDFDFEHANEIAGGNIERLAENFRANTRFIAGTGVEYAESIINHGYNQTDGFAKPGCILPPSKATRYIDANPVDVQLDVPMLGQFRVYVIVPDLLGSGEKKFLCDLGDTVISEASFLKMLSCAASESYRRKPRPLQSTDVFSRPERYQAFSELFTFCLLTSTPKEDFELASLPTLFSMSQWTVYLDDVPHLDTKGLRCISKWLGRLEYGEVAIVNVRPDGYVGSIKKWDVSREAVGKEAARWLDKYYNSFLHVSDGGRNEAGSEVEPLDKKGLAL</sequence>
<dbReference type="GO" id="GO:0071949">
    <property type="term" value="F:FAD binding"/>
    <property type="evidence" value="ECO:0007669"/>
    <property type="project" value="InterPro"/>
</dbReference>
<dbReference type="SUPFAM" id="SSF52833">
    <property type="entry name" value="Thioredoxin-like"/>
    <property type="match status" value="1"/>
</dbReference>
<evidence type="ECO:0008006" key="10">
    <source>
        <dbReference type="Google" id="ProtNLM"/>
    </source>
</evidence>
<accession>A0AAN7Z8P1</accession>
<keyword evidence="3" id="KW-0285">Flavoprotein</keyword>
<evidence type="ECO:0000256" key="1">
    <source>
        <dbReference type="ARBA" id="ARBA00005179"/>
    </source>
</evidence>
<dbReference type="SUPFAM" id="SSF54373">
    <property type="entry name" value="FAD-linked reductases, C-terminal domain"/>
    <property type="match status" value="1"/>
</dbReference>
<dbReference type="AlphaFoldDB" id="A0AAN7Z8P1"/>
<keyword evidence="9" id="KW-1185">Reference proteome</keyword>
<comment type="similarity">
    <text evidence="2">Belongs to the PheA/TfdB FAD monooxygenase family.</text>
</comment>
<evidence type="ECO:0000313" key="9">
    <source>
        <dbReference type="Proteomes" id="UP001305414"/>
    </source>
</evidence>
<dbReference type="GO" id="GO:0016709">
    <property type="term" value="F:oxidoreductase activity, acting on paired donors, with incorporation or reduction of molecular oxygen, NAD(P)H as one donor, and incorporation of one atom of oxygen"/>
    <property type="evidence" value="ECO:0007669"/>
    <property type="project" value="UniProtKB-ARBA"/>
</dbReference>
<dbReference type="InterPro" id="IPR036188">
    <property type="entry name" value="FAD/NAD-bd_sf"/>
</dbReference>
<gene>
    <name evidence="8" type="ORF">RRF57_008961</name>
</gene>
<dbReference type="PRINTS" id="PR00420">
    <property type="entry name" value="RNGMNOXGNASE"/>
</dbReference>
<name>A0AAN7Z8P1_9PEZI</name>
<dbReference type="Pfam" id="PF07976">
    <property type="entry name" value="Phe_hydrox_dim"/>
    <property type="match status" value="1"/>
</dbReference>
<evidence type="ECO:0000259" key="7">
    <source>
        <dbReference type="Pfam" id="PF07976"/>
    </source>
</evidence>
<evidence type="ECO:0000256" key="5">
    <source>
        <dbReference type="ARBA" id="ARBA00023002"/>
    </source>
</evidence>
<organism evidence="8 9">
    <name type="scientific">Xylaria bambusicola</name>
    <dbReference type="NCBI Taxonomy" id="326684"/>
    <lineage>
        <taxon>Eukaryota</taxon>
        <taxon>Fungi</taxon>
        <taxon>Dikarya</taxon>
        <taxon>Ascomycota</taxon>
        <taxon>Pezizomycotina</taxon>
        <taxon>Sordariomycetes</taxon>
        <taxon>Xylariomycetidae</taxon>
        <taxon>Xylariales</taxon>
        <taxon>Xylariaceae</taxon>
        <taxon>Xylaria</taxon>
    </lineage>
</organism>
<dbReference type="Gene3D" id="3.30.9.10">
    <property type="entry name" value="D-Amino Acid Oxidase, subunit A, domain 2"/>
    <property type="match status" value="1"/>
</dbReference>